<dbReference type="InterPro" id="IPR036188">
    <property type="entry name" value="FAD/NAD-bd_sf"/>
</dbReference>
<dbReference type="AlphaFoldDB" id="A0A7G6X599"/>
<protein>
    <recommendedName>
        <fullName evidence="3">Pyridine nucleotide-disulfide oxidoreductase domain-containing protein 2</fullName>
    </recommendedName>
</protein>
<evidence type="ECO:0000313" key="5">
    <source>
        <dbReference type="EMBL" id="QNE21414.1"/>
    </source>
</evidence>
<dbReference type="RefSeq" id="WP_185443815.1">
    <property type="nucleotide sequence ID" value="NZ_CP043661.1"/>
</dbReference>
<comment type="subunit">
    <text evidence="2">Interacts with COX5B; this interaction may contribute to localize PYROXD2 to the inner face of the inner mitochondrial membrane.</text>
</comment>
<dbReference type="Proteomes" id="UP000515563">
    <property type="component" value="Chromosome"/>
</dbReference>
<dbReference type="PANTHER" id="PTHR10668:SF105">
    <property type="entry name" value="DEHYDROGENASE-RELATED"/>
    <property type="match status" value="1"/>
</dbReference>
<reference evidence="6" key="1">
    <citation type="submission" date="2019-09" db="EMBL/GenBank/DDBJ databases">
        <title>Antimicrobial potential of Antarctic Bacteria.</title>
        <authorList>
            <person name="Benaud N."/>
            <person name="Edwards R.J."/>
            <person name="Ferrari B.C."/>
        </authorList>
    </citation>
    <scope>NUCLEOTIDE SEQUENCE [LARGE SCALE GENOMIC DNA]</scope>
    <source>
        <strain evidence="6">SPB151</strain>
    </source>
</reference>
<evidence type="ECO:0000256" key="1">
    <source>
        <dbReference type="ARBA" id="ARBA00037217"/>
    </source>
</evidence>
<dbReference type="KEGG" id="kqi:F1D05_30190"/>
<gene>
    <name evidence="5" type="ORF">F1D05_30190</name>
</gene>
<name>A0A7G6X599_9ACTN</name>
<evidence type="ECO:0000256" key="2">
    <source>
        <dbReference type="ARBA" id="ARBA00038825"/>
    </source>
</evidence>
<dbReference type="InterPro" id="IPR002937">
    <property type="entry name" value="Amino_oxidase"/>
</dbReference>
<dbReference type="PRINTS" id="PR00411">
    <property type="entry name" value="PNDRDTASEI"/>
</dbReference>
<sequence length="517" mass="54895">MSDAVVVGAGPNGLVAANLLVDAGWDVVLLEANDAIGGAVRSSTDVDADFVHDTFSSFYPLAAVSPTIKALHLDEYGLEWSNAPSPVGNPLRTGGWALVHPDPADTAAALDAQTPGDGQAWLDLYSDWERVGPAITQALLTPFPPVRAGIDLVRHLLGPRGLKRLQLLISPVGSATDKRFAGEAAKLLLATNSQHADIAPTSWGSGFMGWLLVMIAQQYGYPVPRGGAGRLSQAMADRFTSRGGSIVCQARVDQIVVRGGRAVAVRTVDGTEYPVGRAVLADVSAPALYSELIRQQDLPSHVRQRLRLFKWDPGTVKVDWALSSSIPWRDAPALAPGTAHIADSVQDLRRWSAQLAADWIPDRPFLLMGQMTTADPSRSPAGTESAWAYTHVPHATRGDAGGRLTGEWDTAEAEAFAERMEARVEEYAPGFTDRIIGRRILSPGELERRNANLVGGAVNGGTAGLRQELFLRPMPGFGRAETAIKSLYLASASAHPGGGVHGACGSNAARAALFHAR</sequence>
<proteinExistence type="predicted"/>
<dbReference type="Gene3D" id="3.50.50.60">
    <property type="entry name" value="FAD/NAD(P)-binding domain"/>
    <property type="match status" value="2"/>
</dbReference>
<reference evidence="5 6" key="2">
    <citation type="journal article" date="2020" name="Microbiol. Resour. Announc.">
        <title>Antarctic desert soil bacteria exhibit high novel natural product potential, evaluated through long-read genome sequencing and comparative genomics.</title>
        <authorList>
            <person name="Benaud N."/>
            <person name="Edwards R.J."/>
            <person name="Amos T.G."/>
            <person name="D'Agostino P.M."/>
            <person name="Gutierrez-Chavez C."/>
            <person name="Montgomery K."/>
            <person name="Nicetic I."/>
            <person name="Ferrari B.C."/>
        </authorList>
    </citation>
    <scope>NUCLEOTIDE SEQUENCE [LARGE SCALE GENOMIC DNA]</scope>
    <source>
        <strain evidence="5 6">SPB151</strain>
    </source>
</reference>
<dbReference type="EMBL" id="CP043661">
    <property type="protein sequence ID" value="QNE21414.1"/>
    <property type="molecule type" value="Genomic_DNA"/>
</dbReference>
<dbReference type="GO" id="GO:0016491">
    <property type="term" value="F:oxidoreductase activity"/>
    <property type="evidence" value="ECO:0007669"/>
    <property type="project" value="InterPro"/>
</dbReference>
<dbReference type="Pfam" id="PF01593">
    <property type="entry name" value="Amino_oxidase"/>
    <property type="match status" value="1"/>
</dbReference>
<feature type="domain" description="Amine oxidase" evidence="4">
    <location>
        <begin position="13"/>
        <end position="503"/>
    </location>
</feature>
<evidence type="ECO:0000313" key="6">
    <source>
        <dbReference type="Proteomes" id="UP000515563"/>
    </source>
</evidence>
<dbReference type="PANTHER" id="PTHR10668">
    <property type="entry name" value="PHYTOENE DEHYDROGENASE"/>
    <property type="match status" value="1"/>
</dbReference>
<keyword evidence="6" id="KW-1185">Reference proteome</keyword>
<comment type="function">
    <text evidence="1">Probable oxidoreductase that may play a role as regulator of mitochondrial function.</text>
</comment>
<organism evidence="5 6">
    <name type="scientific">Kribbella qitaiheensis</name>
    <dbReference type="NCBI Taxonomy" id="1544730"/>
    <lineage>
        <taxon>Bacteria</taxon>
        <taxon>Bacillati</taxon>
        <taxon>Actinomycetota</taxon>
        <taxon>Actinomycetes</taxon>
        <taxon>Propionibacteriales</taxon>
        <taxon>Kribbellaceae</taxon>
        <taxon>Kribbella</taxon>
    </lineage>
</organism>
<evidence type="ECO:0000256" key="3">
    <source>
        <dbReference type="ARBA" id="ARBA00040298"/>
    </source>
</evidence>
<dbReference type="SUPFAM" id="SSF51905">
    <property type="entry name" value="FAD/NAD(P)-binding domain"/>
    <property type="match status" value="1"/>
</dbReference>
<evidence type="ECO:0000259" key="4">
    <source>
        <dbReference type="Pfam" id="PF01593"/>
    </source>
</evidence>
<accession>A0A7G6X599</accession>